<evidence type="ECO:0000313" key="2">
    <source>
        <dbReference type="Proteomes" id="UP001172680"/>
    </source>
</evidence>
<proteinExistence type="predicted"/>
<dbReference type="Proteomes" id="UP001172680">
    <property type="component" value="Unassembled WGS sequence"/>
</dbReference>
<protein>
    <submittedName>
        <fullName evidence="1">Uncharacterized protein</fullName>
    </submittedName>
</protein>
<dbReference type="EMBL" id="JAPDRP010000004">
    <property type="protein sequence ID" value="KAJ9647788.1"/>
    <property type="molecule type" value="Genomic_DNA"/>
</dbReference>
<accession>A0ACC2ZJY5</accession>
<reference evidence="1" key="1">
    <citation type="submission" date="2022-10" db="EMBL/GenBank/DDBJ databases">
        <title>Culturing micro-colonial fungi from biological soil crusts in the Mojave desert and describing Neophaeococcomyces mojavensis, and introducing the new genera and species Taxawa tesnikishii.</title>
        <authorList>
            <person name="Kurbessoian T."/>
            <person name="Stajich J.E."/>
        </authorList>
    </citation>
    <scope>NUCLEOTIDE SEQUENCE</scope>
    <source>
        <strain evidence="1">JES_115</strain>
    </source>
</reference>
<comment type="caution">
    <text evidence="1">The sequence shown here is derived from an EMBL/GenBank/DDBJ whole genome shotgun (WGS) entry which is preliminary data.</text>
</comment>
<sequence>MPNHLLAVAVTDRSNRHPRSPFRVTHTFDNIEEQLPPEAADDDFAGVNPNGIERTPNELVPYAERLPAIAGGFLTLQERSVSRQPDIIEVVEEDSAIDTLAPSLQPTTADVAGNRKAVLRGGEPAPDAEWYKKSLATNDWPKKDTVELLREKGLYKLDWDPKITQEKLRPTVDKMEEEFEWITSRKIRLTWCVLTFNRWVRNKMAGVRGVDSPSSRKRHRFTVSVNPESSPNAPKRGKAIPKPQLSGCLLRITLSKDSATYAAIVLIDLVKDKQPRIGADGDLNVSQLSFKKLVAALEAQIQFDPETQSVVYEDPKKGFVVSTS</sequence>
<evidence type="ECO:0000313" key="1">
    <source>
        <dbReference type="EMBL" id="KAJ9647788.1"/>
    </source>
</evidence>
<keyword evidence="2" id="KW-1185">Reference proteome</keyword>
<organism evidence="1 2">
    <name type="scientific">Coniosporium tulheliwenetii</name>
    <dbReference type="NCBI Taxonomy" id="3383036"/>
    <lineage>
        <taxon>Eukaryota</taxon>
        <taxon>Fungi</taxon>
        <taxon>Dikarya</taxon>
        <taxon>Ascomycota</taxon>
        <taxon>Pezizomycotina</taxon>
        <taxon>Dothideomycetes</taxon>
        <taxon>Dothideomycetes incertae sedis</taxon>
        <taxon>Coniosporium</taxon>
    </lineage>
</organism>
<name>A0ACC2ZJY5_9PEZI</name>
<gene>
    <name evidence="1" type="ORF">H2199_001563</name>
</gene>